<feature type="compositionally biased region" description="Low complexity" evidence="1">
    <location>
        <begin position="119"/>
        <end position="128"/>
    </location>
</feature>
<dbReference type="KEGG" id="cbac:JI75_00445"/>
<reference evidence="3 4" key="2">
    <citation type="journal article" date="2015" name="Genome Announc.">
        <title>Complete Genome Sequence of Coriobacteriaceae Strain 68-1-3, a Novel Mucus-Degrading Isolate from the Swine Intestinal Tract.</title>
        <authorList>
            <person name="Looft T."/>
            <person name="Bayles D.O."/>
            <person name="Alt D.P."/>
            <person name="Stanton T.B."/>
        </authorList>
    </citation>
    <scope>NUCLEOTIDE SEQUENCE [LARGE SCALE GENOMIC DNA]</scope>
    <source>
        <strain evidence="3 4">68-1-3</strain>
    </source>
</reference>
<keyword evidence="4" id="KW-1185">Reference proteome</keyword>
<gene>
    <name evidence="3" type="ORF">JI75_00445</name>
</gene>
<keyword evidence="2" id="KW-0472">Membrane</keyword>
<name>A0A0A8B3I6_9ACTN</name>
<keyword evidence="2" id="KW-1133">Transmembrane helix</keyword>
<evidence type="ECO:0000313" key="4">
    <source>
        <dbReference type="Proteomes" id="UP000031121"/>
    </source>
</evidence>
<feature type="transmembrane region" description="Helical" evidence="2">
    <location>
        <begin position="152"/>
        <end position="177"/>
    </location>
</feature>
<reference evidence="4" key="1">
    <citation type="submission" date="2014-08" db="EMBL/GenBank/DDBJ databases">
        <title>Coriobacteriaceae sp. complete genome.</title>
        <authorList>
            <person name="Looft T."/>
            <person name="Bayles D.O."/>
            <person name="Stanton T.B."/>
        </authorList>
    </citation>
    <scope>NUCLEOTIDE SEQUENCE [LARGE SCALE GENOMIC DNA]</scope>
    <source>
        <strain evidence="4">68-1-3</strain>
    </source>
</reference>
<feature type="transmembrane region" description="Helical" evidence="2">
    <location>
        <begin position="66"/>
        <end position="85"/>
    </location>
</feature>
<evidence type="ECO:0000256" key="2">
    <source>
        <dbReference type="SAM" id="Phobius"/>
    </source>
</evidence>
<feature type="transmembrane region" description="Helical" evidence="2">
    <location>
        <begin position="257"/>
        <end position="278"/>
    </location>
</feature>
<evidence type="ECO:0000256" key="1">
    <source>
        <dbReference type="SAM" id="MobiDB-lite"/>
    </source>
</evidence>
<keyword evidence="2" id="KW-0812">Transmembrane</keyword>
<proteinExistence type="predicted"/>
<protein>
    <submittedName>
        <fullName evidence="3">Uncharacterized protein</fullName>
    </submittedName>
</protein>
<sequence length="725" mass="79683">MRASTCWKPSSRISRSAPPRRMATMNRRFALIAFDAAGFALTAFVLTFAFTQPAWAYVDPSVMTYTIQALAGVAVALSTVMGVLMRRTRKKLLRALNVDENRNKEVEANVSRIDPNTGKPVASSAAAPKPRRTPKRSGAPAKGYAPAWTTRLVLSLLVSLFSVGTLLIVAPLEIVAASKGSLTYGLTDVWQPVVLSALALTAALTAFLTVLRGRAFNLLLMLVFSLGLGCWVQAMFLNHGLPAANGGTVKWTDYKTIGSISAIVWALIVAVPFMLSSLKRQATQFVCGALCAALIIVQTVAVASLFAPEAIQKGSTTGDGDSSDLSEYLMSEEGLFDVSSKHNVVFFVLDTYDTQFAKDSLAKDPAMFDELSGFTWFDNSVGSMIPTRYGNVFLLTGTMPQEGQRWGDFLATRYQNSSYLSDIQNLGYSIGIYSDTLGQQHLSAEDTKRLIYDRTINIRPTTESTMDVKGSLIALAQCALYRDMPWFGKPFFWFYTDEINQRMSDVSEAKGLASIPYVMNDAKWGNDVNRLGVKVNDANSGEAGSFRYIHMTGTHWPYNVNEKGEDIGLYNATLDQQTRGITKIVSDYIRKLKENGTYDNTTIVITADHGDYYPITGPLDKPTSPIVMVKPAQSAELDSQPMKVNHAPIWAGDILPTVIKSMGGDATKYGPTLFDIPEDQPRERFYLETINNDTGDVAALQYAVNGDALDMNSWQLTGKEWRIWE</sequence>
<dbReference type="STRING" id="1531429.JI75_00445"/>
<dbReference type="Proteomes" id="UP000031121">
    <property type="component" value="Chromosome"/>
</dbReference>
<dbReference type="EMBL" id="CP009302">
    <property type="protein sequence ID" value="AJC11398.1"/>
    <property type="molecule type" value="Genomic_DNA"/>
</dbReference>
<feature type="region of interest" description="Disordered" evidence="1">
    <location>
        <begin position="108"/>
        <end position="143"/>
    </location>
</feature>
<dbReference type="HOGENOM" id="CLU_397801_0_0_11"/>
<dbReference type="AlphaFoldDB" id="A0A0A8B3I6"/>
<feature type="transmembrane region" description="Helical" evidence="2">
    <location>
        <begin position="285"/>
        <end position="307"/>
    </location>
</feature>
<dbReference type="Gene3D" id="3.40.720.10">
    <property type="entry name" value="Alkaline Phosphatase, subunit A"/>
    <property type="match status" value="1"/>
</dbReference>
<evidence type="ECO:0000313" key="3">
    <source>
        <dbReference type="EMBL" id="AJC11398.1"/>
    </source>
</evidence>
<dbReference type="SUPFAM" id="SSF53649">
    <property type="entry name" value="Alkaline phosphatase-like"/>
    <property type="match status" value="1"/>
</dbReference>
<feature type="transmembrane region" description="Helical" evidence="2">
    <location>
        <begin position="189"/>
        <end position="211"/>
    </location>
</feature>
<dbReference type="InterPro" id="IPR017850">
    <property type="entry name" value="Alkaline_phosphatase_core_sf"/>
</dbReference>
<organism evidence="3 4">
    <name type="scientific">Berryella intestinalis</name>
    <dbReference type="NCBI Taxonomy" id="1531429"/>
    <lineage>
        <taxon>Bacteria</taxon>
        <taxon>Bacillati</taxon>
        <taxon>Actinomycetota</taxon>
        <taxon>Coriobacteriia</taxon>
        <taxon>Eggerthellales</taxon>
        <taxon>Eggerthellaceae</taxon>
        <taxon>Berryella</taxon>
    </lineage>
</organism>
<feature type="transmembrane region" description="Helical" evidence="2">
    <location>
        <begin position="218"/>
        <end position="237"/>
    </location>
</feature>
<accession>A0A0A8B3I6</accession>